<dbReference type="Gene3D" id="3.90.550.10">
    <property type="entry name" value="Spore Coat Polysaccharide Biosynthesis Protein SpsA, Chain A"/>
    <property type="match status" value="1"/>
</dbReference>
<comment type="caution">
    <text evidence="7">The sequence shown here is derived from an EMBL/GenBank/DDBJ whole genome shotgun (WGS) entry which is preliminary data.</text>
</comment>
<proteinExistence type="predicted"/>
<keyword evidence="6" id="KW-0325">Glycoprotein</keyword>
<evidence type="ECO:0000313" key="8">
    <source>
        <dbReference type="Proteomes" id="UP000265703"/>
    </source>
</evidence>
<keyword evidence="4" id="KW-1133">Transmembrane helix</keyword>
<dbReference type="OrthoDB" id="3056235at2759"/>
<name>A0A397SBX6_9GLOM</name>
<dbReference type="GO" id="GO:0016020">
    <property type="term" value="C:membrane"/>
    <property type="evidence" value="ECO:0007669"/>
    <property type="project" value="UniProtKB-SubCell"/>
</dbReference>
<evidence type="ECO:0000256" key="1">
    <source>
        <dbReference type="ARBA" id="ARBA00004606"/>
    </source>
</evidence>
<keyword evidence="7" id="KW-0808">Transferase</keyword>
<keyword evidence="2" id="KW-0812">Transmembrane</keyword>
<evidence type="ECO:0000256" key="6">
    <source>
        <dbReference type="ARBA" id="ARBA00023180"/>
    </source>
</evidence>
<dbReference type="InterPro" id="IPR051292">
    <property type="entry name" value="Xyl/GlcA_transferase"/>
</dbReference>
<dbReference type="PANTHER" id="PTHR12270:SF25">
    <property type="entry name" value="GLYCOSYLTRANSFERASE-LIKE PROTEIN LARGE"/>
    <property type="match status" value="1"/>
</dbReference>
<dbReference type="InterPro" id="IPR029044">
    <property type="entry name" value="Nucleotide-diphossugar_trans"/>
</dbReference>
<protein>
    <submittedName>
        <fullName evidence="7">Glycosyltransferase Family 49 protein</fullName>
    </submittedName>
</protein>
<accession>A0A397SBX6</accession>
<dbReference type="GO" id="GO:0042285">
    <property type="term" value="F:xylosyltransferase activity"/>
    <property type="evidence" value="ECO:0007669"/>
    <property type="project" value="TreeGrafter"/>
</dbReference>
<evidence type="ECO:0000256" key="2">
    <source>
        <dbReference type="ARBA" id="ARBA00022692"/>
    </source>
</evidence>
<keyword evidence="3" id="KW-0735">Signal-anchor</keyword>
<keyword evidence="8" id="KW-1185">Reference proteome</keyword>
<keyword evidence="5" id="KW-0472">Membrane</keyword>
<evidence type="ECO:0000256" key="3">
    <source>
        <dbReference type="ARBA" id="ARBA00022968"/>
    </source>
</evidence>
<sequence length="349" mass="41001">MTNKHRFSKIHAYSPHTLTDSIHPYYIRAESKFNPDDTTVITFVTHNRLNELIRLAELWQGLTDPLILETTNSIKKIYKKKPNLRNQIDIHLITGPSNSFNETLLPTPTNFHINVARFFARTEFIFFLDFDTWPTPETHSNIKRYADLLRNNNILILPTFVFIENVENVTINYTFPKTKNDVIHLVNRHKLGLQDYGWEINSGPTCLDSWLKAVKLFHVEEYELHYRPNFVARKGGQIPWCSERFDDNKAACVFEIYLSGAELYIDPDNFLIRHHFNQDSHLVNFEDPHWQKVINSRMYTNFSREVCLLYVRTFVAMDLWKSPIANHAKQECQRVLASWGSGLIKNSEK</sequence>
<reference evidence="7 8" key="1">
    <citation type="submission" date="2018-06" db="EMBL/GenBank/DDBJ databases">
        <title>Comparative genomics reveals the genomic features of Rhizophagus irregularis, R. cerebriforme, R. diaphanum and Gigaspora rosea, and their symbiotic lifestyle signature.</title>
        <authorList>
            <person name="Morin E."/>
            <person name="San Clemente H."/>
            <person name="Chen E.C.H."/>
            <person name="De La Providencia I."/>
            <person name="Hainaut M."/>
            <person name="Kuo A."/>
            <person name="Kohler A."/>
            <person name="Murat C."/>
            <person name="Tang N."/>
            <person name="Roy S."/>
            <person name="Loubradou J."/>
            <person name="Henrissat B."/>
            <person name="Grigoriev I.V."/>
            <person name="Corradi N."/>
            <person name="Roux C."/>
            <person name="Martin F.M."/>
        </authorList>
    </citation>
    <scope>NUCLEOTIDE SEQUENCE [LARGE SCALE GENOMIC DNA]</scope>
    <source>
        <strain evidence="7 8">DAOM 227022</strain>
    </source>
</reference>
<evidence type="ECO:0000256" key="5">
    <source>
        <dbReference type="ARBA" id="ARBA00023136"/>
    </source>
</evidence>
<dbReference type="EMBL" id="QKYT01000689">
    <property type="protein sequence ID" value="RIA82226.1"/>
    <property type="molecule type" value="Genomic_DNA"/>
</dbReference>
<evidence type="ECO:0000313" key="7">
    <source>
        <dbReference type="EMBL" id="RIA82226.1"/>
    </source>
</evidence>
<dbReference type="GO" id="GO:0015020">
    <property type="term" value="F:glucuronosyltransferase activity"/>
    <property type="evidence" value="ECO:0007669"/>
    <property type="project" value="TreeGrafter"/>
</dbReference>
<comment type="subcellular location">
    <subcellularLocation>
        <location evidence="1">Membrane</location>
        <topology evidence="1">Single-pass type II membrane protein</topology>
    </subcellularLocation>
</comment>
<dbReference type="GO" id="GO:0035269">
    <property type="term" value="P:protein O-linked glycosylation via mannose"/>
    <property type="evidence" value="ECO:0007669"/>
    <property type="project" value="TreeGrafter"/>
</dbReference>
<dbReference type="AlphaFoldDB" id="A0A397SBX6"/>
<dbReference type="Pfam" id="PF13896">
    <property type="entry name" value="Glyco_transf_49"/>
    <property type="match status" value="1"/>
</dbReference>
<organism evidence="7 8">
    <name type="scientific">Glomus cerebriforme</name>
    <dbReference type="NCBI Taxonomy" id="658196"/>
    <lineage>
        <taxon>Eukaryota</taxon>
        <taxon>Fungi</taxon>
        <taxon>Fungi incertae sedis</taxon>
        <taxon>Mucoromycota</taxon>
        <taxon>Glomeromycotina</taxon>
        <taxon>Glomeromycetes</taxon>
        <taxon>Glomerales</taxon>
        <taxon>Glomeraceae</taxon>
        <taxon>Glomus</taxon>
    </lineage>
</organism>
<dbReference type="STRING" id="658196.A0A397SBX6"/>
<dbReference type="Proteomes" id="UP000265703">
    <property type="component" value="Unassembled WGS sequence"/>
</dbReference>
<evidence type="ECO:0000256" key="4">
    <source>
        <dbReference type="ARBA" id="ARBA00022989"/>
    </source>
</evidence>
<gene>
    <name evidence="7" type="ORF">C1645_700272</name>
</gene>
<dbReference type="PANTHER" id="PTHR12270">
    <property type="entry name" value="GLYCOSYLTRANSFERASE-RELATED"/>
    <property type="match status" value="1"/>
</dbReference>